<sequence length="254" mass="30281">MKISNSIQTDFEHYKDYVQNREHLFEREEFLQVSDIYHELYIFSESISKYDGMDDKSRINYFITECKNALIISFDLLNMNYLNSSKQILRSSIESFFRFSLSLMRYIEYKENCSKGYYGATESLKKLNTLYSSHKVFNLTNGTIEYFKETIVNDCINNLYMNYSKLSSNVHITDTKEFSPQKYLLEYAKLNIADSIEACELYNVVLNNYILVLIYFDNLLEVPSLTKKRIQFLEYQLDEKEKDILTELENFLKM</sequence>
<keyword evidence="2" id="KW-1185">Reference proteome</keyword>
<reference evidence="1" key="1">
    <citation type="submission" date="2023-03" db="EMBL/GenBank/DDBJ databases">
        <authorList>
            <person name="Shen W."/>
            <person name="Cai J."/>
        </authorList>
    </citation>
    <scope>NUCLEOTIDE SEQUENCE</scope>
    <source>
        <strain evidence="1">P66-3</strain>
    </source>
</reference>
<name>A0ABU3FDB5_9ENTE</name>
<dbReference type="Proteomes" id="UP001181046">
    <property type="component" value="Unassembled WGS sequence"/>
</dbReference>
<protein>
    <submittedName>
        <fullName evidence="1">Uncharacterized protein</fullName>
    </submittedName>
</protein>
<accession>A0ABU3FDB5</accession>
<dbReference type="RefSeq" id="WP_137603243.1">
    <property type="nucleotide sequence ID" value="NZ_JARQAJ010000007.1"/>
</dbReference>
<dbReference type="EMBL" id="JARQAJ010000007">
    <property type="protein sequence ID" value="MDT2760386.1"/>
    <property type="molecule type" value="Genomic_DNA"/>
</dbReference>
<proteinExistence type="predicted"/>
<evidence type="ECO:0000313" key="1">
    <source>
        <dbReference type="EMBL" id="MDT2760386.1"/>
    </source>
</evidence>
<gene>
    <name evidence="1" type="ORF">P7H27_11490</name>
</gene>
<evidence type="ECO:0000313" key="2">
    <source>
        <dbReference type="Proteomes" id="UP001181046"/>
    </source>
</evidence>
<organism evidence="1 2">
    <name type="scientific">Enterococcus xiangfangensis</name>
    <dbReference type="NCBI Taxonomy" id="1296537"/>
    <lineage>
        <taxon>Bacteria</taxon>
        <taxon>Bacillati</taxon>
        <taxon>Bacillota</taxon>
        <taxon>Bacilli</taxon>
        <taxon>Lactobacillales</taxon>
        <taxon>Enterococcaceae</taxon>
        <taxon>Enterococcus</taxon>
    </lineage>
</organism>
<comment type="caution">
    <text evidence="1">The sequence shown here is derived from an EMBL/GenBank/DDBJ whole genome shotgun (WGS) entry which is preliminary data.</text>
</comment>